<feature type="region of interest" description="Disordered" evidence="5">
    <location>
        <begin position="211"/>
        <end position="236"/>
    </location>
</feature>
<dbReference type="PROSITE" id="PS50833">
    <property type="entry name" value="BRIX"/>
    <property type="match status" value="1"/>
</dbReference>
<dbReference type="Proteomes" id="UP000246740">
    <property type="component" value="Unassembled WGS sequence"/>
</dbReference>
<keyword evidence="8" id="KW-1185">Reference proteome</keyword>
<evidence type="ECO:0000256" key="3">
    <source>
        <dbReference type="ARBA" id="ARBA00023242"/>
    </source>
</evidence>
<evidence type="ECO:0000259" key="6">
    <source>
        <dbReference type="PROSITE" id="PS50833"/>
    </source>
</evidence>
<sequence length="452" mass="50206">MIRVAKPKNARSKRALEKREAREYEAAKTAIFVKGPHSSAKLNIALTELNLLKKPDAIAFNKKNEALPFEDTSSFEFWSSKNDASLFMFGNSQKKRPDNLTWIRIFDGQVLDLLEMQVLEATSMKDFKAPKPGVGMRPLFHFSGPQFETPTDPSTSMLAGAEATQHDPTGAYQQFKNMLLDFYRGEELKSNQIALSGLQHVISVTAAPLPSETNGAAASSSKKDSANSNGNGAGDANEGSTLADLYKAAGLAPNGSMVTPSTSQIVTSPANTLIHFRVYTVQMLASGSKIPRIELQECGPSFDFQLRRRRPASIDMLNHALKRPKTAAEKNRQGKDGNKKNVEMDDMGDTVGRIHVGKQDLSSLQTRKMKGLKKRLDPDAQDSDDDENDDDDVEDDDDDEEEEVLYNDEDDSDDELVMEDMTMPDDDDDEEDDDVEEEEEAQDETPKKRRRS</sequence>
<accession>A0A317XXA2</accession>
<keyword evidence="3 4" id="KW-0539">Nucleus</keyword>
<feature type="compositionally biased region" description="Acidic residues" evidence="5">
    <location>
        <begin position="379"/>
        <end position="443"/>
    </location>
</feature>
<protein>
    <recommendedName>
        <fullName evidence="4">Ribosome production factor 2 homolog</fullName>
    </recommendedName>
    <alternativeName>
        <fullName evidence="4">Ribosome biogenesis protein RPF2 homolog</fullName>
    </alternativeName>
</protein>
<evidence type="ECO:0000256" key="2">
    <source>
        <dbReference type="ARBA" id="ARBA00010782"/>
    </source>
</evidence>
<dbReference type="OrthoDB" id="407658at2759"/>
<feature type="compositionally biased region" description="Basic and acidic residues" evidence="5">
    <location>
        <begin position="326"/>
        <end position="343"/>
    </location>
</feature>
<dbReference type="STRING" id="1882483.A0A317XXA2"/>
<name>A0A317XXA2_9BASI</name>
<evidence type="ECO:0000313" key="8">
    <source>
        <dbReference type="Proteomes" id="UP000246740"/>
    </source>
</evidence>
<dbReference type="GO" id="GO:0000027">
    <property type="term" value="P:ribosomal large subunit assembly"/>
    <property type="evidence" value="ECO:0007669"/>
    <property type="project" value="InterPro"/>
</dbReference>
<dbReference type="GO" id="GO:0005730">
    <property type="term" value="C:nucleolus"/>
    <property type="evidence" value="ECO:0007669"/>
    <property type="project" value="UniProtKB-SubCell"/>
</dbReference>
<evidence type="ECO:0000256" key="4">
    <source>
        <dbReference type="RuleBase" id="RU367086"/>
    </source>
</evidence>
<dbReference type="InterPro" id="IPR007109">
    <property type="entry name" value="Brix"/>
</dbReference>
<organism evidence="7 8">
    <name type="scientific">Testicularia cyperi</name>
    <dbReference type="NCBI Taxonomy" id="1882483"/>
    <lineage>
        <taxon>Eukaryota</taxon>
        <taxon>Fungi</taxon>
        <taxon>Dikarya</taxon>
        <taxon>Basidiomycota</taxon>
        <taxon>Ustilaginomycotina</taxon>
        <taxon>Ustilaginomycetes</taxon>
        <taxon>Ustilaginales</taxon>
        <taxon>Anthracoideaceae</taxon>
        <taxon>Testicularia</taxon>
    </lineage>
</organism>
<dbReference type="FunCoup" id="A0A317XXA2">
    <property type="interactions" value="431"/>
</dbReference>
<comment type="similarity">
    <text evidence="2 4">Belongs to the RPF2 family.</text>
</comment>
<dbReference type="AlphaFoldDB" id="A0A317XXA2"/>
<comment type="subcellular location">
    <subcellularLocation>
        <location evidence="1 4">Nucleus</location>
        <location evidence="1 4">Nucleolus</location>
    </subcellularLocation>
</comment>
<dbReference type="GO" id="GO:0019843">
    <property type="term" value="F:rRNA binding"/>
    <property type="evidence" value="ECO:0007669"/>
    <property type="project" value="UniProtKB-UniRule"/>
</dbReference>
<evidence type="ECO:0000256" key="1">
    <source>
        <dbReference type="ARBA" id="ARBA00004604"/>
    </source>
</evidence>
<dbReference type="SMART" id="SM00879">
    <property type="entry name" value="Brix"/>
    <property type="match status" value="1"/>
</dbReference>
<feature type="compositionally biased region" description="Low complexity" evidence="5">
    <location>
        <begin position="214"/>
        <end position="236"/>
    </location>
</feature>
<feature type="region of interest" description="Disordered" evidence="5">
    <location>
        <begin position="321"/>
        <end position="452"/>
    </location>
</feature>
<dbReference type="PANTHER" id="PTHR12728">
    <property type="entry name" value="BRIX DOMAIN CONTAINING PROTEIN"/>
    <property type="match status" value="1"/>
</dbReference>
<dbReference type="Pfam" id="PF04427">
    <property type="entry name" value="Brix"/>
    <property type="match status" value="1"/>
</dbReference>
<dbReference type="InParanoid" id="A0A317XXA2"/>
<dbReference type="InterPro" id="IPR039770">
    <property type="entry name" value="Rpf2"/>
</dbReference>
<gene>
    <name evidence="7" type="ORF">BCV70DRAFT_196980</name>
</gene>
<evidence type="ECO:0000313" key="7">
    <source>
        <dbReference type="EMBL" id="PWZ02732.1"/>
    </source>
</evidence>
<reference evidence="7 8" key="1">
    <citation type="journal article" date="2018" name="Mol. Biol. Evol.">
        <title>Broad Genomic Sampling Reveals a Smut Pathogenic Ancestry of the Fungal Clade Ustilaginomycotina.</title>
        <authorList>
            <person name="Kijpornyongpan T."/>
            <person name="Mondo S.J."/>
            <person name="Barry K."/>
            <person name="Sandor L."/>
            <person name="Lee J."/>
            <person name="Lipzen A."/>
            <person name="Pangilinan J."/>
            <person name="LaButti K."/>
            <person name="Hainaut M."/>
            <person name="Henrissat B."/>
            <person name="Grigoriev I.V."/>
            <person name="Spatafora J.W."/>
            <person name="Aime M.C."/>
        </authorList>
    </citation>
    <scope>NUCLEOTIDE SEQUENCE [LARGE SCALE GENOMIC DNA]</scope>
    <source>
        <strain evidence="7 8">MCA 3645</strain>
    </source>
</reference>
<dbReference type="PANTHER" id="PTHR12728:SF0">
    <property type="entry name" value="RIBOSOME PRODUCTION FACTOR 2 HOMOLOG"/>
    <property type="match status" value="1"/>
</dbReference>
<feature type="domain" description="Brix" evidence="6">
    <location>
        <begin position="28"/>
        <end position="315"/>
    </location>
</feature>
<dbReference type="EMBL" id="KZ819188">
    <property type="protein sequence ID" value="PWZ02732.1"/>
    <property type="molecule type" value="Genomic_DNA"/>
</dbReference>
<proteinExistence type="inferred from homology"/>
<dbReference type="GO" id="GO:0000463">
    <property type="term" value="P:maturation of LSU-rRNA from tricistronic rRNA transcript (SSU-rRNA, 5.8S rRNA, LSU-rRNA)"/>
    <property type="evidence" value="ECO:0007669"/>
    <property type="project" value="TreeGrafter"/>
</dbReference>
<evidence type="ECO:0000256" key="5">
    <source>
        <dbReference type="SAM" id="MobiDB-lite"/>
    </source>
</evidence>